<dbReference type="CDD" id="cd17934">
    <property type="entry name" value="DEXXQc_Upf1-like"/>
    <property type="match status" value="1"/>
</dbReference>
<comment type="caution">
    <text evidence="7">The sequence shown here is derived from an EMBL/GenBank/DDBJ whole genome shotgun (WGS) entry which is preliminary data.</text>
</comment>
<sequence length="899" mass="99826">MQTGNLYQDILPYPNYERRIRLHRITTRQWGLLTEHLSDEAVPVCGVSMQLPYKEHGVVNGIAFATITDVFYAGFAYTEENLLHGKNDLARVLDGSLCVLVGFGMARLALHLHQPCRFHVEGVELSTLSKKSTTAADFASKRIQGHVNTRKIHALAYGTSVEDVCLRAWLSAVLATDALKMVQSARKVNTRNLPDPHLACLSRLLLNVELLEGGRSSKAKGEIKSYKTGADGRIVLENSRYNTRVRRSNQTSIIIETEQGHSIVGNAVRADGKKTTVKIAGGNFRGNIKGVCVEGREELTSSELARDDFILRLLQGFLPSLVESPYIRMLWFATEKSPRHGPTTIPPLPKTFKLNRSQEQVVGAMQAETEPLVIVHGPPGTGKTSTIAAALHLWEVERRPVWVIAQSNVGVQNIAEKLHEQQIDFKLLVSKEFHFEWHEDLYKKLKRHFIRSDELFAQGTDVVRTMGTSTIVLCTVSMLSNPAIDQCGIFHLIPVERLVVDEASQIDTFEFMHLFHKFRKLQKVCMFGDPKQLPPYGKETAPEMKTIYDFEQFKDSTYFLDTQYRMPTPLGDFISEEVYENKLKSVHNITDRSAVRFVDVWKGREELVGSSWKNTEEARAVVNTVKNYYKAEDLCIITPYDAQRAEITRQLKSANLPCDRVFNVDSFQGASTSSQRVGVLLTRTALRTVGHDADFVVVSTVRTGAPGFLRSYNRTNVMLTRCKRGMVIVSKRDFLQGPGKNTLLGKLAKRWSNGAQGGAYVWINALALSGGQAYLPTGEATLPEAPGHGNAAIAAAPRPFTPVPRPAPARAVAPRPFGPPHPDSGRKVLEPAARSPRQNTSSGPPLPLRSYGGSRITPATSFTPKPYSTRDQVPAFTSTPTPGNWLFAWSISSSKWAVG</sequence>
<keyword evidence="2" id="KW-0378">Hydrolase</keyword>
<evidence type="ECO:0000256" key="3">
    <source>
        <dbReference type="ARBA" id="ARBA00022806"/>
    </source>
</evidence>
<evidence type="ECO:0000256" key="4">
    <source>
        <dbReference type="ARBA" id="ARBA00022840"/>
    </source>
</evidence>
<dbReference type="InterPro" id="IPR041679">
    <property type="entry name" value="DNA2/NAM7-like_C"/>
</dbReference>
<proteinExistence type="predicted"/>
<dbReference type="Pfam" id="PF13087">
    <property type="entry name" value="AAA_12"/>
    <property type="match status" value="1"/>
</dbReference>
<dbReference type="OMA" id="CIFDIGH"/>
<dbReference type="Gene3D" id="3.40.50.300">
    <property type="entry name" value="P-loop containing nucleotide triphosphate hydrolases"/>
    <property type="match status" value="2"/>
</dbReference>
<feature type="region of interest" description="Disordered" evidence="5">
    <location>
        <begin position="785"/>
        <end position="879"/>
    </location>
</feature>
<organism evidence="7 8">
    <name type="scientific">Trametes pubescens</name>
    <name type="common">White-rot fungus</name>
    <dbReference type="NCBI Taxonomy" id="154538"/>
    <lineage>
        <taxon>Eukaryota</taxon>
        <taxon>Fungi</taxon>
        <taxon>Dikarya</taxon>
        <taxon>Basidiomycota</taxon>
        <taxon>Agaricomycotina</taxon>
        <taxon>Agaricomycetes</taxon>
        <taxon>Polyporales</taxon>
        <taxon>Polyporaceae</taxon>
        <taxon>Trametes</taxon>
    </lineage>
</organism>
<accession>A0A1M2VVG9</accession>
<dbReference type="STRING" id="154538.A0A1M2VVG9"/>
<keyword evidence="3 7" id="KW-0347">Helicase</keyword>
<evidence type="ECO:0000256" key="1">
    <source>
        <dbReference type="ARBA" id="ARBA00022741"/>
    </source>
</evidence>
<protein>
    <submittedName>
        <fullName evidence="7">ATP-dependent helicase upf1</fullName>
    </submittedName>
</protein>
<evidence type="ECO:0000259" key="6">
    <source>
        <dbReference type="Pfam" id="PF13087"/>
    </source>
</evidence>
<dbReference type="GO" id="GO:0016787">
    <property type="term" value="F:hydrolase activity"/>
    <property type="evidence" value="ECO:0007669"/>
    <property type="project" value="UniProtKB-KW"/>
</dbReference>
<evidence type="ECO:0000313" key="7">
    <source>
        <dbReference type="EMBL" id="OJT11526.1"/>
    </source>
</evidence>
<keyword evidence="8" id="KW-1185">Reference proteome</keyword>
<dbReference type="Proteomes" id="UP000184267">
    <property type="component" value="Unassembled WGS sequence"/>
</dbReference>
<dbReference type="InterPro" id="IPR027417">
    <property type="entry name" value="P-loop_NTPase"/>
</dbReference>
<dbReference type="OrthoDB" id="6513042at2759"/>
<dbReference type="PANTHER" id="PTHR43788">
    <property type="entry name" value="DNA2/NAM7 HELICASE FAMILY MEMBER"/>
    <property type="match status" value="1"/>
</dbReference>
<dbReference type="SUPFAM" id="SSF52540">
    <property type="entry name" value="P-loop containing nucleoside triphosphate hydrolases"/>
    <property type="match status" value="1"/>
</dbReference>
<dbReference type="PANTHER" id="PTHR43788:SF8">
    <property type="entry name" value="DNA-BINDING PROTEIN SMUBP-2"/>
    <property type="match status" value="1"/>
</dbReference>
<gene>
    <name evidence="7" type="ORF">TRAPUB_11944</name>
</gene>
<evidence type="ECO:0000313" key="8">
    <source>
        <dbReference type="Proteomes" id="UP000184267"/>
    </source>
</evidence>
<feature type="domain" description="DNA2/NAM7 helicase-like C-terminal" evidence="6">
    <location>
        <begin position="554"/>
        <end position="732"/>
    </location>
</feature>
<dbReference type="GO" id="GO:0005524">
    <property type="term" value="F:ATP binding"/>
    <property type="evidence" value="ECO:0007669"/>
    <property type="project" value="UniProtKB-KW"/>
</dbReference>
<dbReference type="InterPro" id="IPR050534">
    <property type="entry name" value="Coronavir_polyprotein_1ab"/>
</dbReference>
<keyword evidence="4" id="KW-0067">ATP-binding</keyword>
<dbReference type="AlphaFoldDB" id="A0A1M2VVG9"/>
<reference evidence="7 8" key="1">
    <citation type="submission" date="2016-10" db="EMBL/GenBank/DDBJ databases">
        <title>Genome sequence of the basidiomycete white-rot fungus Trametes pubescens.</title>
        <authorList>
            <person name="Makela M.R."/>
            <person name="Granchi Z."/>
            <person name="Peng M."/>
            <person name="De Vries R.P."/>
            <person name="Grigoriev I."/>
            <person name="Riley R."/>
            <person name="Hilden K."/>
        </authorList>
    </citation>
    <scope>NUCLEOTIDE SEQUENCE [LARGE SCALE GENOMIC DNA]</scope>
    <source>
        <strain evidence="7 8">FBCC735</strain>
    </source>
</reference>
<dbReference type="CDD" id="cd18808">
    <property type="entry name" value="SF1_C_Upf1"/>
    <property type="match status" value="1"/>
</dbReference>
<evidence type="ECO:0000256" key="2">
    <source>
        <dbReference type="ARBA" id="ARBA00022801"/>
    </source>
</evidence>
<keyword evidence="1" id="KW-0547">Nucleotide-binding</keyword>
<dbReference type="Pfam" id="PF13604">
    <property type="entry name" value="AAA_30"/>
    <property type="match status" value="1"/>
</dbReference>
<dbReference type="GO" id="GO:0043139">
    <property type="term" value="F:5'-3' DNA helicase activity"/>
    <property type="evidence" value="ECO:0007669"/>
    <property type="project" value="TreeGrafter"/>
</dbReference>
<feature type="compositionally biased region" description="Polar residues" evidence="5">
    <location>
        <begin position="869"/>
        <end position="879"/>
    </location>
</feature>
<dbReference type="EMBL" id="MNAD01000628">
    <property type="protein sequence ID" value="OJT11526.1"/>
    <property type="molecule type" value="Genomic_DNA"/>
</dbReference>
<name>A0A1M2VVG9_TRAPU</name>
<dbReference type="InterPro" id="IPR047187">
    <property type="entry name" value="SF1_C_Upf1"/>
</dbReference>
<evidence type="ECO:0000256" key="5">
    <source>
        <dbReference type="SAM" id="MobiDB-lite"/>
    </source>
</evidence>